<sequence length="605" mass="60936">MTDHETPSSDHTERTEPVENAERLRRDRSRATRGRRAASGENLVAEQYAEARGARRRAVRRDQALKRYRKESARAKTGSSTRRMWISALAGVGALVVVGGIIGAHQVIDTAPVSLDTSARPASIPSAPSQSVCAPAPRLPAGAGEGEDVQFSPVSSDAATSINVAARSDLAGTIPGLTLRASTDSGVPEDADAQAGQDTEELSASQPEEVQQGEPASAGADGTPVRRALISQNSDALADEGIAGVIAAEPLGGSPAVVAGSSEFTASDGDLHGLSLSGCTPASHQQWLTGADTTIGTTSVLSVTNPSASAAAVDISLYDTDGPVAATGVSGITLAPDQTRSFVLGGLAADASDLAVGISSTGGAVSASIQHHRLDGVDPVGVDTIQAVDSLENRVVIPGIVVNPDNDTAGADPSLSIASPLADASVEVQIVDEDGVVAGAVPDTVDVDTATVSTLDLSELDTGTYSVYLVSDAPVVASGTGTTTDTGPDHEVSSVASAPALGFDQVVPFGSAGDSQLVFTAPEDAEVTVTPIDHEGEIGEDQTETIAANTSVPVSFDDDAAGVAISTDSSEVYAAVTTTSSQGISAYPVVGPQAAPAGAPVRIGW</sequence>
<reference evidence="3 4" key="1">
    <citation type="submission" date="2023-03" db="EMBL/GenBank/DDBJ databases">
        <title>Complete genome sequences of several Auritidibacter ignavus strains isolated from ear infections.</title>
        <authorList>
            <person name="Baehr T."/>
            <person name="Baumhoegger A.M."/>
        </authorList>
    </citation>
    <scope>NUCLEOTIDE SEQUENCE [LARGE SCALE GENOMIC DNA]</scope>
    <source>
        <strain evidence="3 4">BABAE-6</strain>
    </source>
</reference>
<accession>A0AAJ6ALK4</accession>
<feature type="compositionally biased region" description="Low complexity" evidence="1">
    <location>
        <begin position="118"/>
        <end position="131"/>
    </location>
</feature>
<dbReference type="Pfam" id="PF18986">
    <property type="entry name" value="DUF5719"/>
    <property type="match status" value="1"/>
</dbReference>
<evidence type="ECO:0000313" key="4">
    <source>
        <dbReference type="Proteomes" id="UP001224674"/>
    </source>
</evidence>
<organism evidence="3 4">
    <name type="scientific">Auritidibacter ignavus</name>
    <dbReference type="NCBI Taxonomy" id="678932"/>
    <lineage>
        <taxon>Bacteria</taxon>
        <taxon>Bacillati</taxon>
        <taxon>Actinomycetota</taxon>
        <taxon>Actinomycetes</taxon>
        <taxon>Micrococcales</taxon>
        <taxon>Micrococcaceae</taxon>
        <taxon>Auritidibacter</taxon>
    </lineage>
</organism>
<keyword evidence="2" id="KW-1133">Transmembrane helix</keyword>
<feature type="compositionally biased region" description="Basic residues" evidence="1">
    <location>
        <begin position="26"/>
        <end position="36"/>
    </location>
</feature>
<dbReference type="InterPro" id="IPR043777">
    <property type="entry name" value="DUF5719"/>
</dbReference>
<evidence type="ECO:0000313" key="3">
    <source>
        <dbReference type="EMBL" id="WGH94337.1"/>
    </source>
</evidence>
<keyword evidence="2" id="KW-0472">Membrane</keyword>
<feature type="compositionally biased region" description="Basic and acidic residues" evidence="1">
    <location>
        <begin position="1"/>
        <end position="25"/>
    </location>
</feature>
<evidence type="ECO:0000256" key="2">
    <source>
        <dbReference type="SAM" id="Phobius"/>
    </source>
</evidence>
<dbReference type="AlphaFoldDB" id="A0AAJ6ALK4"/>
<feature type="region of interest" description="Disordered" evidence="1">
    <location>
        <begin position="117"/>
        <end position="148"/>
    </location>
</feature>
<dbReference type="EMBL" id="CP122566">
    <property type="protein sequence ID" value="WGH94337.1"/>
    <property type="molecule type" value="Genomic_DNA"/>
</dbReference>
<protein>
    <submittedName>
        <fullName evidence="3">DUF5719 family protein</fullName>
    </submittedName>
</protein>
<feature type="transmembrane region" description="Helical" evidence="2">
    <location>
        <begin position="84"/>
        <end position="104"/>
    </location>
</feature>
<feature type="region of interest" description="Disordered" evidence="1">
    <location>
        <begin position="177"/>
        <end position="223"/>
    </location>
</feature>
<dbReference type="RefSeq" id="WP_279675377.1">
    <property type="nucleotide sequence ID" value="NZ_CP122566.1"/>
</dbReference>
<keyword evidence="4" id="KW-1185">Reference proteome</keyword>
<dbReference type="Proteomes" id="UP001224674">
    <property type="component" value="Chromosome"/>
</dbReference>
<evidence type="ECO:0000256" key="1">
    <source>
        <dbReference type="SAM" id="MobiDB-lite"/>
    </source>
</evidence>
<name>A0AAJ6ALK4_9MICC</name>
<keyword evidence="2" id="KW-0812">Transmembrane</keyword>
<gene>
    <name evidence="3" type="ORF">QDX21_06010</name>
</gene>
<proteinExistence type="predicted"/>
<feature type="region of interest" description="Disordered" evidence="1">
    <location>
        <begin position="1"/>
        <end position="41"/>
    </location>
</feature>